<feature type="transmembrane region" description="Helical" evidence="2">
    <location>
        <begin position="70"/>
        <end position="90"/>
    </location>
</feature>
<keyword evidence="2" id="KW-1133">Transmembrane helix</keyword>
<keyword evidence="2" id="KW-0812">Transmembrane</keyword>
<sequence>MINRLIIHIVSGGSYILLLTPFLLVWYLNRTIGFNIGLILVISCIIGIKILENVIYIFGYYLSHRFKVPWIYGLTSIATLISLLCFHCALVAISKGLSITTTSLNRHDKQIMLVLGLCMTVVELLTLGSPPIYSISLILVYLLVLRVLLQLLDRNLYHLEIQSQHLRENARVPRSFLDVAYKKIAALTYFRLALICYFLCEVALRLMSILISPSIVLLGQVSSQFIFIMILCIIFRMQKPIVAYLSTRMDGRVIVTVDPLQNTQPNARSSSTPLTVNTIGVSALNQAGVLIQVYPIQIRSTDNIPISSTSSLFNPNATNSYGTGENSESRQSRQQASHLLFNGVVHGFNFVVVPPYSRINIGTERPKMELATLVKQSIRPT</sequence>
<dbReference type="InParanoid" id="F4NS08"/>
<gene>
    <name evidence="3" type="ORF">BATDEDRAFT_22024</name>
</gene>
<dbReference type="EMBL" id="GL882879">
    <property type="protein sequence ID" value="EGF84197.1"/>
    <property type="molecule type" value="Genomic_DNA"/>
</dbReference>
<reference evidence="3 4" key="1">
    <citation type="submission" date="2009-12" db="EMBL/GenBank/DDBJ databases">
        <title>The draft genome of Batrachochytrium dendrobatidis.</title>
        <authorList>
            <consortium name="US DOE Joint Genome Institute (JGI-PGF)"/>
            <person name="Kuo A."/>
            <person name="Salamov A."/>
            <person name="Schmutz J."/>
            <person name="Lucas S."/>
            <person name="Pitluck S."/>
            <person name="Rosenblum E."/>
            <person name="Stajich J."/>
            <person name="Eisen M."/>
            <person name="Grigoriev I.V."/>
        </authorList>
    </citation>
    <scope>NUCLEOTIDE SEQUENCE [LARGE SCALE GENOMIC DNA]</scope>
    <source>
        <strain evidence="4">JAM81 / FGSC 10211</strain>
    </source>
</reference>
<organism evidence="3 4">
    <name type="scientific">Batrachochytrium dendrobatidis (strain JAM81 / FGSC 10211)</name>
    <name type="common">Frog chytrid fungus</name>
    <dbReference type="NCBI Taxonomy" id="684364"/>
    <lineage>
        <taxon>Eukaryota</taxon>
        <taxon>Fungi</taxon>
        <taxon>Fungi incertae sedis</taxon>
        <taxon>Chytridiomycota</taxon>
        <taxon>Chytridiomycota incertae sedis</taxon>
        <taxon>Chytridiomycetes</taxon>
        <taxon>Rhizophydiales</taxon>
        <taxon>Rhizophydiales incertae sedis</taxon>
        <taxon>Batrachochytrium</taxon>
    </lineage>
</organism>
<dbReference type="RefSeq" id="XP_006675446.1">
    <property type="nucleotide sequence ID" value="XM_006675383.1"/>
</dbReference>
<dbReference type="HOGENOM" id="CLU_725590_0_0_1"/>
<feature type="transmembrane region" description="Helical" evidence="2">
    <location>
        <begin position="36"/>
        <end position="58"/>
    </location>
</feature>
<evidence type="ECO:0000256" key="2">
    <source>
        <dbReference type="SAM" id="Phobius"/>
    </source>
</evidence>
<keyword evidence="2" id="KW-0472">Membrane</keyword>
<evidence type="ECO:0000313" key="3">
    <source>
        <dbReference type="EMBL" id="EGF84197.1"/>
    </source>
</evidence>
<feature type="transmembrane region" description="Helical" evidence="2">
    <location>
        <begin position="133"/>
        <end position="152"/>
    </location>
</feature>
<feature type="transmembrane region" description="Helical" evidence="2">
    <location>
        <begin position="210"/>
        <end position="235"/>
    </location>
</feature>
<evidence type="ECO:0000256" key="1">
    <source>
        <dbReference type="SAM" id="MobiDB-lite"/>
    </source>
</evidence>
<feature type="region of interest" description="Disordered" evidence="1">
    <location>
        <begin position="315"/>
        <end position="334"/>
    </location>
</feature>
<dbReference type="OrthoDB" id="10677710at2759"/>
<feature type="transmembrane region" description="Helical" evidence="2">
    <location>
        <begin position="184"/>
        <end position="204"/>
    </location>
</feature>
<feature type="compositionally biased region" description="Polar residues" evidence="1">
    <location>
        <begin position="315"/>
        <end position="326"/>
    </location>
</feature>
<feature type="transmembrane region" description="Helical" evidence="2">
    <location>
        <begin position="111"/>
        <end position="127"/>
    </location>
</feature>
<dbReference type="AlphaFoldDB" id="F4NS08"/>
<name>F4NS08_BATDJ</name>
<dbReference type="Proteomes" id="UP000007241">
    <property type="component" value="Unassembled WGS sequence"/>
</dbReference>
<evidence type="ECO:0000313" key="4">
    <source>
        <dbReference type="Proteomes" id="UP000007241"/>
    </source>
</evidence>
<accession>F4NS08</accession>
<proteinExistence type="predicted"/>
<dbReference type="GeneID" id="18237816"/>
<protein>
    <submittedName>
        <fullName evidence="3">Uncharacterized protein</fullName>
    </submittedName>
</protein>
<feature type="transmembrane region" description="Helical" evidence="2">
    <location>
        <begin position="6"/>
        <end position="29"/>
    </location>
</feature>
<keyword evidence="4" id="KW-1185">Reference proteome</keyword>